<evidence type="ECO:0000313" key="22">
    <source>
        <dbReference type="EMBL" id="KKA29594.1"/>
    </source>
</evidence>
<evidence type="ECO:0000256" key="9">
    <source>
        <dbReference type="ARBA" id="ARBA00022824"/>
    </source>
</evidence>
<accession>A0A0F4ZG54</accession>
<evidence type="ECO:0000256" key="3">
    <source>
        <dbReference type="ARBA" id="ARBA00004397"/>
    </source>
</evidence>
<dbReference type="OrthoDB" id="49016at2759"/>
<dbReference type="SUPFAM" id="SSF81811">
    <property type="entry name" value="Helical domain of Sec23/24"/>
    <property type="match status" value="1"/>
</dbReference>
<dbReference type="PANTHER" id="PTHR13803:SF39">
    <property type="entry name" value="SECRETORY 24AB, ISOFORM A"/>
    <property type="match status" value="1"/>
</dbReference>
<dbReference type="Gene3D" id="3.40.20.10">
    <property type="entry name" value="Severin"/>
    <property type="match status" value="1"/>
</dbReference>
<evidence type="ECO:0000256" key="5">
    <source>
        <dbReference type="ARBA" id="ARBA00013453"/>
    </source>
</evidence>
<dbReference type="GO" id="GO:0006886">
    <property type="term" value="P:intracellular protein transport"/>
    <property type="evidence" value="ECO:0007669"/>
    <property type="project" value="InterPro"/>
</dbReference>
<evidence type="ECO:0000256" key="2">
    <source>
        <dbReference type="ARBA" id="ARBA00004299"/>
    </source>
</evidence>
<keyword evidence="14" id="KW-0968">Cytoplasmic vesicle</keyword>
<name>A0A0F4ZG54_9PEZI</name>
<evidence type="ECO:0000256" key="10">
    <source>
        <dbReference type="ARBA" id="ARBA00022892"/>
    </source>
</evidence>
<dbReference type="Gene3D" id="1.20.120.730">
    <property type="entry name" value="Sec23/Sec24 helical domain"/>
    <property type="match status" value="1"/>
</dbReference>
<dbReference type="Gene3D" id="2.30.30.380">
    <property type="entry name" value="Zn-finger domain of Sec23/24"/>
    <property type="match status" value="1"/>
</dbReference>
<dbReference type="GO" id="GO:0005801">
    <property type="term" value="C:cis-Golgi network"/>
    <property type="evidence" value="ECO:0007669"/>
    <property type="project" value="EnsemblFungi"/>
</dbReference>
<keyword evidence="8" id="KW-0963">Cytoplasm</keyword>
<dbReference type="SUPFAM" id="SSF53300">
    <property type="entry name" value="vWA-like"/>
    <property type="match status" value="1"/>
</dbReference>
<evidence type="ECO:0000256" key="15">
    <source>
        <dbReference type="ARBA" id="ARBA00025471"/>
    </source>
</evidence>
<feature type="domain" description="Sec23/Sec24 beta-sandwich" evidence="21">
    <location>
        <begin position="575"/>
        <end position="658"/>
    </location>
</feature>
<comment type="similarity">
    <text evidence="4">Belongs to the SEC23/SEC24 family. SEC24 subfamily.</text>
</comment>
<dbReference type="GO" id="GO:0000149">
    <property type="term" value="F:SNARE binding"/>
    <property type="evidence" value="ECO:0007669"/>
    <property type="project" value="TreeGrafter"/>
</dbReference>
<dbReference type="SUPFAM" id="SSF81995">
    <property type="entry name" value="beta-sandwich domain of Sec23/24"/>
    <property type="match status" value="1"/>
</dbReference>
<evidence type="ECO:0000256" key="1">
    <source>
        <dbReference type="ARBA" id="ARBA00004255"/>
    </source>
</evidence>
<dbReference type="SUPFAM" id="SSF82754">
    <property type="entry name" value="C-terminal, gelsolin-like domain of Sec23/24"/>
    <property type="match status" value="1"/>
</dbReference>
<dbReference type="GO" id="GO:1990753">
    <property type="term" value="C:equatorial cell cortex"/>
    <property type="evidence" value="ECO:0007669"/>
    <property type="project" value="EnsemblFungi"/>
</dbReference>
<feature type="domain" description="Sec23/Sec24 trunk" evidence="19">
    <location>
        <begin position="328"/>
        <end position="569"/>
    </location>
</feature>
<reference evidence="22 23" key="1">
    <citation type="submission" date="2015-03" db="EMBL/GenBank/DDBJ databases">
        <authorList>
            <person name="Radwan O."/>
            <person name="Al-Naeli F.A."/>
            <person name="Rendon G.A."/>
            <person name="Fields C."/>
        </authorList>
    </citation>
    <scope>NUCLEOTIDE SEQUENCE [LARGE SCALE GENOMIC DNA]</scope>
    <source>
        <strain evidence="22">CR-DP1</strain>
    </source>
</reference>
<dbReference type="Pfam" id="PF04815">
    <property type="entry name" value="Sec23_helical"/>
    <property type="match status" value="1"/>
</dbReference>
<dbReference type="Pfam" id="PF04811">
    <property type="entry name" value="Sec23_trunk"/>
    <property type="match status" value="1"/>
</dbReference>
<dbReference type="Gene3D" id="2.60.40.1670">
    <property type="entry name" value="beta-sandwich domain of Sec23/24"/>
    <property type="match status" value="1"/>
</dbReference>
<dbReference type="GO" id="GO:0070971">
    <property type="term" value="C:endoplasmic reticulum exit site"/>
    <property type="evidence" value="ECO:0007669"/>
    <property type="project" value="EnsemblFungi"/>
</dbReference>
<evidence type="ECO:0000256" key="12">
    <source>
        <dbReference type="ARBA" id="ARBA00023034"/>
    </source>
</evidence>
<keyword evidence="7" id="KW-0813">Transport</keyword>
<dbReference type="InterPro" id="IPR006896">
    <property type="entry name" value="Sec23/24_trunk_dom"/>
</dbReference>
<feature type="domain" description="Gelsolin-like" evidence="17">
    <location>
        <begin position="797"/>
        <end position="868"/>
    </location>
</feature>
<evidence type="ECO:0000256" key="8">
    <source>
        <dbReference type="ARBA" id="ARBA00022490"/>
    </source>
</evidence>
<keyword evidence="11" id="KW-0653">Protein transport</keyword>
<evidence type="ECO:0000259" key="18">
    <source>
        <dbReference type="Pfam" id="PF04810"/>
    </source>
</evidence>
<dbReference type="GO" id="GO:0005789">
    <property type="term" value="C:endoplasmic reticulum membrane"/>
    <property type="evidence" value="ECO:0007669"/>
    <property type="project" value="UniProtKB-SubCell"/>
</dbReference>
<dbReference type="EMBL" id="LAEV01000780">
    <property type="protein sequence ID" value="KKA29594.1"/>
    <property type="molecule type" value="Genomic_DNA"/>
</dbReference>
<dbReference type="InterPro" id="IPR036180">
    <property type="entry name" value="Gelsolin-like_dom_sf"/>
</dbReference>
<evidence type="ECO:0000256" key="14">
    <source>
        <dbReference type="ARBA" id="ARBA00023329"/>
    </source>
</evidence>
<dbReference type="AlphaFoldDB" id="A0A0F4ZG54"/>
<evidence type="ECO:0000259" key="19">
    <source>
        <dbReference type="Pfam" id="PF04811"/>
    </source>
</evidence>
<dbReference type="CDD" id="cd01479">
    <property type="entry name" value="Sec24-like"/>
    <property type="match status" value="1"/>
</dbReference>
<evidence type="ECO:0000259" key="21">
    <source>
        <dbReference type="Pfam" id="PF08033"/>
    </source>
</evidence>
<comment type="subcellular location">
    <subcellularLocation>
        <location evidence="2">Cytoplasmic vesicle</location>
        <location evidence="2">COPII-coated vesicle membrane</location>
        <topology evidence="2">Peripheral membrane protein</topology>
        <orientation evidence="2">Cytoplasmic side</orientation>
    </subcellularLocation>
    <subcellularLocation>
        <location evidence="3">Endoplasmic reticulum membrane</location>
        <topology evidence="3">Peripheral membrane protein</topology>
        <orientation evidence="3">Cytoplasmic side</orientation>
    </subcellularLocation>
    <subcellularLocation>
        <location evidence="1">Golgi apparatus membrane</location>
        <topology evidence="1">Peripheral membrane protein</topology>
        <orientation evidence="1">Cytoplasmic side</orientation>
    </subcellularLocation>
</comment>
<keyword evidence="12" id="KW-0333">Golgi apparatus</keyword>
<dbReference type="Pfam" id="PF08033">
    <property type="entry name" value="Sec23_BS"/>
    <property type="match status" value="1"/>
</dbReference>
<sequence length="931" mass="101209">MAAPNDGYGYQQPQYGQPAAAPSPTQDPGAAPVHEHKKKKRGYATEAFDFGSGANANAGTAAVPYGAPAGQPAYGYGQPQDPAVPAYGAPAAPAYGQTPAYGIPAGPPAGAAYQAPDPYYQSASAAAPGGAAAGITAGMQQMSIGTPGPGALPQQQVQSVPLNQLYPSDLISQPFSAAELDLPPPPIILPPNSAVTPSPHANCPPKFTRSTLNAVPTTNALLKKSKLPFALIIQPYSSLHDNEDPVPVVQDQVISRCRRCRTYINPFVTFQDHGHRWRCNMCNLTNDVPQAFDWDAASQKTLDRWQRHELNHSVMEFVAPQEYMVRPPQPLVYLFLIDVSYAAVSRGLVATASRTILDSLDRIPNADRRTRLGFIAVDSSLHYFSIPKDSEEGIDTRMMVVSDLDEPFMPVPIDLLVPLAESRQNVEKFLTSLPNMFQNNQSNGSCMGSALRSGHKLISSLGGKLVVISASLPNVGHGKLDMREDKKLLGTSKETSLLQTANSFYKSFAVECSKSQVSVDMFLFAAQYQDVASLSNLPRYTGGQTWFYPGWTAGRPEDAIKFASEFSDYLSSEIGLEAVLRVRATTGVRMNAFYGNFFNRSSDLCAFPAFPRDQCYVVEVAIDEPINKPMICLQTAVLHTTCNGERRIRIITLALPTTSNLSDVYASADQAAIATYFSHKAVERALSGGLDAARDALQSKITELLQTFRKELTGGSMGAGLQFPANLRALPMLFLGLIKNVGLRKSVQIPTDLRSAALCLLSTLPVPLLMRYIYPKMYSLHDMPDNAGLPDAETSQIVLPPAQNLSSERLASYGLYLIDDGQTQFLWVGRDAVPQLLKDVFGVEDRTQLQVGKGALPELDNDFNERVRAVVQKSRDHKSLGVGSITVPHLYIVREDGEPSLKLWAQTMMVEDRAEQAPSALQWLGGLREKV</sequence>
<dbReference type="GO" id="GO:0008270">
    <property type="term" value="F:zinc ion binding"/>
    <property type="evidence" value="ECO:0007669"/>
    <property type="project" value="InterPro"/>
</dbReference>
<dbReference type="InterPro" id="IPR006895">
    <property type="entry name" value="Znf_Sec23_Sec24"/>
</dbReference>
<dbReference type="InterPro" id="IPR050550">
    <property type="entry name" value="SEC23_SEC24_subfamily"/>
</dbReference>
<keyword evidence="23" id="KW-1185">Reference proteome</keyword>
<keyword evidence="10" id="KW-0931">ER-Golgi transport</keyword>
<evidence type="ECO:0000256" key="13">
    <source>
        <dbReference type="ARBA" id="ARBA00023136"/>
    </source>
</evidence>
<dbReference type="InterPro" id="IPR036465">
    <property type="entry name" value="vWFA_dom_sf"/>
</dbReference>
<protein>
    <recommendedName>
        <fullName evidence="6">Protein transport protein SEC24</fullName>
    </recommendedName>
    <alternativeName>
        <fullName evidence="5">Protein transport protein sec24</fullName>
    </alternativeName>
</protein>
<feature type="region of interest" description="Disordered" evidence="16">
    <location>
        <begin position="1"/>
        <end position="41"/>
    </location>
</feature>
<dbReference type="SUPFAM" id="SSF82919">
    <property type="entry name" value="Zn-finger domain of Sec23/24"/>
    <property type="match status" value="1"/>
</dbReference>
<dbReference type="Proteomes" id="UP000033483">
    <property type="component" value="Unassembled WGS sequence"/>
</dbReference>
<evidence type="ECO:0000256" key="11">
    <source>
        <dbReference type="ARBA" id="ARBA00022927"/>
    </source>
</evidence>
<feature type="compositionally biased region" description="Low complexity" evidence="16">
    <location>
        <begin position="7"/>
        <end position="22"/>
    </location>
</feature>
<feature type="domain" description="Zinc finger Sec23/Sec24-type" evidence="18">
    <location>
        <begin position="254"/>
        <end position="291"/>
    </location>
</feature>
<dbReference type="InterPro" id="IPR041742">
    <property type="entry name" value="Sec24-like_trunk_dom"/>
</dbReference>
<dbReference type="InterPro" id="IPR007123">
    <property type="entry name" value="Gelsolin-like_dom"/>
</dbReference>
<dbReference type="GO" id="GO:0090110">
    <property type="term" value="P:COPII-coated vesicle cargo loading"/>
    <property type="evidence" value="ECO:0007669"/>
    <property type="project" value="TreeGrafter"/>
</dbReference>
<dbReference type="InterPro" id="IPR012990">
    <property type="entry name" value="Beta-sandwich_Sec23_24"/>
</dbReference>
<evidence type="ECO:0000256" key="16">
    <source>
        <dbReference type="SAM" id="MobiDB-lite"/>
    </source>
</evidence>
<dbReference type="GO" id="GO:0030127">
    <property type="term" value="C:COPII vesicle coat"/>
    <property type="evidence" value="ECO:0007669"/>
    <property type="project" value="InterPro"/>
</dbReference>
<dbReference type="InterPro" id="IPR006900">
    <property type="entry name" value="Sec23/24_helical_dom"/>
</dbReference>
<dbReference type="GO" id="GO:0000139">
    <property type="term" value="C:Golgi membrane"/>
    <property type="evidence" value="ECO:0007669"/>
    <property type="project" value="UniProtKB-SubCell"/>
</dbReference>
<dbReference type="Pfam" id="PF00626">
    <property type="entry name" value="Gelsolin"/>
    <property type="match status" value="1"/>
</dbReference>
<comment type="caution">
    <text evidence="22">The sequence shown here is derived from an EMBL/GenBank/DDBJ whole genome shotgun (WGS) entry which is preliminary data.</text>
</comment>
<proteinExistence type="inferred from homology"/>
<evidence type="ECO:0000256" key="4">
    <source>
        <dbReference type="ARBA" id="ARBA00008334"/>
    </source>
</evidence>
<dbReference type="PANTHER" id="PTHR13803">
    <property type="entry name" value="SEC24-RELATED PROTEIN"/>
    <property type="match status" value="1"/>
</dbReference>
<dbReference type="Gene3D" id="3.40.50.410">
    <property type="entry name" value="von Willebrand factor, type A domain"/>
    <property type="match status" value="1"/>
</dbReference>
<organism evidence="22 23">
    <name type="scientific">Thielaviopsis punctulata</name>
    <dbReference type="NCBI Taxonomy" id="72032"/>
    <lineage>
        <taxon>Eukaryota</taxon>
        <taxon>Fungi</taxon>
        <taxon>Dikarya</taxon>
        <taxon>Ascomycota</taxon>
        <taxon>Pezizomycotina</taxon>
        <taxon>Sordariomycetes</taxon>
        <taxon>Hypocreomycetidae</taxon>
        <taxon>Microascales</taxon>
        <taxon>Ceratocystidaceae</taxon>
        <taxon>Thielaviopsis</taxon>
    </lineage>
</organism>
<keyword evidence="9" id="KW-0256">Endoplasmic reticulum</keyword>
<keyword evidence="13" id="KW-0472">Membrane</keyword>
<evidence type="ECO:0000256" key="7">
    <source>
        <dbReference type="ARBA" id="ARBA00022448"/>
    </source>
</evidence>
<dbReference type="Pfam" id="PF04810">
    <property type="entry name" value="zf-Sec23_Sec24"/>
    <property type="match status" value="1"/>
</dbReference>
<gene>
    <name evidence="22" type="ORF">TD95_005251</name>
</gene>
<comment type="function">
    <text evidence="15">Component of the coat protein complex II (COPII) which promotes the formation of transport vesicles from the endoplasmic reticulum (ER). The coat has two main functions, the physical deformation of the endoplasmic reticulum membrane into vesicles and the selection of cargo molecules.</text>
</comment>
<dbReference type="InterPro" id="IPR036175">
    <property type="entry name" value="Sec23/24_helical_dom_sf"/>
</dbReference>
<feature type="domain" description="Sec23/Sec24 helical" evidence="20">
    <location>
        <begin position="669"/>
        <end position="770"/>
    </location>
</feature>
<evidence type="ECO:0000256" key="6">
    <source>
        <dbReference type="ARBA" id="ARBA00021213"/>
    </source>
</evidence>
<evidence type="ECO:0000313" key="23">
    <source>
        <dbReference type="Proteomes" id="UP000033483"/>
    </source>
</evidence>
<dbReference type="InterPro" id="IPR036174">
    <property type="entry name" value="Znf_Sec23_Sec24_sf"/>
</dbReference>
<evidence type="ECO:0000259" key="20">
    <source>
        <dbReference type="Pfam" id="PF04815"/>
    </source>
</evidence>
<evidence type="ECO:0000259" key="17">
    <source>
        <dbReference type="Pfam" id="PF00626"/>
    </source>
</evidence>
<dbReference type="InterPro" id="IPR029006">
    <property type="entry name" value="ADF-H/Gelsolin-like_dom_sf"/>
</dbReference>